<dbReference type="PANTHER" id="PTHR13829">
    <property type="entry name" value="SNRNP CORE PROTEIN FAMILY MEMBER"/>
    <property type="match status" value="1"/>
</dbReference>
<evidence type="ECO:0000256" key="8">
    <source>
        <dbReference type="ARBA" id="ARBA00023274"/>
    </source>
</evidence>
<keyword evidence="5" id="KW-0694">RNA-binding</keyword>
<dbReference type="InterPro" id="IPR016654">
    <property type="entry name" value="U6_snRNA_Lsm2"/>
</dbReference>
<evidence type="ECO:0000256" key="7">
    <source>
        <dbReference type="ARBA" id="ARBA00023242"/>
    </source>
</evidence>
<evidence type="ECO:0000256" key="5">
    <source>
        <dbReference type="ARBA" id="ARBA00022884"/>
    </source>
</evidence>
<dbReference type="Proteomes" id="UP000274922">
    <property type="component" value="Unassembled WGS sequence"/>
</dbReference>
<dbReference type="GO" id="GO:0071011">
    <property type="term" value="C:precatalytic spliceosome"/>
    <property type="evidence" value="ECO:0007669"/>
    <property type="project" value="TreeGrafter"/>
</dbReference>
<comment type="similarity">
    <text evidence="2">Belongs to the snRNP Sm proteins family.</text>
</comment>
<dbReference type="InterPro" id="IPR010920">
    <property type="entry name" value="LSM_dom_sf"/>
</dbReference>
<feature type="domain" description="Sm" evidence="9">
    <location>
        <begin position="13"/>
        <end position="87"/>
    </location>
</feature>
<keyword evidence="3" id="KW-0507">mRNA processing</keyword>
<dbReference type="GO" id="GO:0000398">
    <property type="term" value="P:mRNA splicing, via spliceosome"/>
    <property type="evidence" value="ECO:0007669"/>
    <property type="project" value="TreeGrafter"/>
</dbReference>
<keyword evidence="4" id="KW-0747">Spliceosome</keyword>
<dbReference type="SMART" id="SM00651">
    <property type="entry name" value="Sm"/>
    <property type="match status" value="1"/>
</dbReference>
<dbReference type="GO" id="GO:0046540">
    <property type="term" value="C:U4/U6 x U5 tri-snRNP complex"/>
    <property type="evidence" value="ECO:0007669"/>
    <property type="project" value="TreeGrafter"/>
</dbReference>
<dbReference type="PROSITE" id="PS52002">
    <property type="entry name" value="SM"/>
    <property type="match status" value="1"/>
</dbReference>
<evidence type="ECO:0000256" key="2">
    <source>
        <dbReference type="ARBA" id="ARBA00006850"/>
    </source>
</evidence>
<keyword evidence="6" id="KW-0508">mRNA splicing</keyword>
<dbReference type="AlphaFoldDB" id="A0A4P9X9A0"/>
<dbReference type="Pfam" id="PF01423">
    <property type="entry name" value="LSM"/>
    <property type="match status" value="1"/>
</dbReference>
<dbReference type="SUPFAM" id="SSF50182">
    <property type="entry name" value="Sm-like ribonucleoproteins"/>
    <property type="match status" value="1"/>
</dbReference>
<evidence type="ECO:0000256" key="6">
    <source>
        <dbReference type="ARBA" id="ARBA00023187"/>
    </source>
</evidence>
<dbReference type="FunFam" id="2.30.30.100:FF:000053">
    <property type="entry name" value="U6 snRNA-associated Sm-like protein LSm2"/>
    <property type="match status" value="1"/>
</dbReference>
<dbReference type="Gene3D" id="2.30.30.100">
    <property type="match status" value="1"/>
</dbReference>
<keyword evidence="8" id="KW-0687">Ribonucleoprotein</keyword>
<organism evidence="10 11">
    <name type="scientific">Caulochytrium protostelioides</name>
    <dbReference type="NCBI Taxonomy" id="1555241"/>
    <lineage>
        <taxon>Eukaryota</taxon>
        <taxon>Fungi</taxon>
        <taxon>Fungi incertae sedis</taxon>
        <taxon>Chytridiomycota</taxon>
        <taxon>Chytridiomycota incertae sedis</taxon>
        <taxon>Chytridiomycetes</taxon>
        <taxon>Caulochytriales</taxon>
        <taxon>Caulochytriaceae</taxon>
        <taxon>Caulochytrium</taxon>
    </lineage>
</organism>
<dbReference type="InterPro" id="IPR047575">
    <property type="entry name" value="Sm"/>
</dbReference>
<sequence length="105" mass="11885">MRSTPHHLPPPQLFYSFFKTLIDHEVIVICKNDVRIRGKLISVDQYLSVKLQDIQVLNAERFPQMQSTTTCFIRGSVIRYIELPAAAVDTALLQDAARKACLAQA</sequence>
<evidence type="ECO:0000256" key="3">
    <source>
        <dbReference type="ARBA" id="ARBA00022664"/>
    </source>
</evidence>
<reference evidence="11" key="1">
    <citation type="journal article" date="2018" name="Nat. Microbiol.">
        <title>Leveraging single-cell genomics to expand the fungal tree of life.</title>
        <authorList>
            <person name="Ahrendt S.R."/>
            <person name="Quandt C.A."/>
            <person name="Ciobanu D."/>
            <person name="Clum A."/>
            <person name="Salamov A."/>
            <person name="Andreopoulos B."/>
            <person name="Cheng J.F."/>
            <person name="Woyke T."/>
            <person name="Pelin A."/>
            <person name="Henrissat B."/>
            <person name="Reynolds N.K."/>
            <person name="Benny G.L."/>
            <person name="Smith M.E."/>
            <person name="James T.Y."/>
            <person name="Grigoriev I.V."/>
        </authorList>
    </citation>
    <scope>NUCLEOTIDE SEQUENCE [LARGE SCALE GENOMIC DNA]</scope>
    <source>
        <strain evidence="11">ATCC 52028</strain>
    </source>
</reference>
<comment type="subcellular location">
    <subcellularLocation>
        <location evidence="1">Nucleus</location>
    </subcellularLocation>
</comment>
<dbReference type="EMBL" id="ML014159">
    <property type="protein sequence ID" value="RKP01862.1"/>
    <property type="molecule type" value="Genomic_DNA"/>
</dbReference>
<dbReference type="GO" id="GO:0071013">
    <property type="term" value="C:catalytic step 2 spliceosome"/>
    <property type="evidence" value="ECO:0007669"/>
    <property type="project" value="TreeGrafter"/>
</dbReference>
<dbReference type="STRING" id="1555241.A0A4P9X9A0"/>
<dbReference type="GO" id="GO:0000932">
    <property type="term" value="C:P-body"/>
    <property type="evidence" value="ECO:0007669"/>
    <property type="project" value="TreeGrafter"/>
</dbReference>
<dbReference type="GO" id="GO:0005688">
    <property type="term" value="C:U6 snRNP"/>
    <property type="evidence" value="ECO:0007669"/>
    <property type="project" value="TreeGrafter"/>
</dbReference>
<keyword evidence="11" id="KW-1185">Reference proteome</keyword>
<evidence type="ECO:0000256" key="1">
    <source>
        <dbReference type="ARBA" id="ARBA00004123"/>
    </source>
</evidence>
<gene>
    <name evidence="10" type="ORF">CXG81DRAFT_11459</name>
</gene>
<evidence type="ECO:0000313" key="11">
    <source>
        <dbReference type="Proteomes" id="UP000274922"/>
    </source>
</evidence>
<dbReference type="PANTHER" id="PTHR13829:SF2">
    <property type="entry name" value="U6 SNRNA-ASSOCIATED SM-LIKE PROTEIN LSM2"/>
    <property type="match status" value="1"/>
</dbReference>
<proteinExistence type="inferred from homology"/>
<dbReference type="InterPro" id="IPR001163">
    <property type="entry name" value="Sm_dom_euk/arc"/>
</dbReference>
<dbReference type="CDD" id="cd01725">
    <property type="entry name" value="LSm2"/>
    <property type="match status" value="1"/>
</dbReference>
<protein>
    <recommendedName>
        <fullName evidence="9">Sm domain-containing protein</fullName>
    </recommendedName>
</protein>
<evidence type="ECO:0000256" key="4">
    <source>
        <dbReference type="ARBA" id="ARBA00022728"/>
    </source>
</evidence>
<dbReference type="GO" id="GO:1990726">
    <property type="term" value="C:Lsm1-7-Pat1 complex"/>
    <property type="evidence" value="ECO:0007669"/>
    <property type="project" value="TreeGrafter"/>
</dbReference>
<dbReference type="GO" id="GO:0003723">
    <property type="term" value="F:RNA binding"/>
    <property type="evidence" value="ECO:0007669"/>
    <property type="project" value="UniProtKB-KW"/>
</dbReference>
<keyword evidence="7" id="KW-0539">Nucleus</keyword>
<name>A0A4P9X9A0_9FUNG</name>
<evidence type="ECO:0000313" key="10">
    <source>
        <dbReference type="EMBL" id="RKP01862.1"/>
    </source>
</evidence>
<dbReference type="OrthoDB" id="10256176at2759"/>
<accession>A0A4P9X9A0</accession>
<evidence type="ECO:0000259" key="9">
    <source>
        <dbReference type="PROSITE" id="PS52002"/>
    </source>
</evidence>